<dbReference type="EMBL" id="JABXBU010000003">
    <property type="protein sequence ID" value="KAF8793047.1"/>
    <property type="molecule type" value="Genomic_DNA"/>
</dbReference>
<organism evidence="1 2">
    <name type="scientific">Argiope bruennichi</name>
    <name type="common">Wasp spider</name>
    <name type="synonym">Aranea bruennichi</name>
    <dbReference type="NCBI Taxonomy" id="94029"/>
    <lineage>
        <taxon>Eukaryota</taxon>
        <taxon>Metazoa</taxon>
        <taxon>Ecdysozoa</taxon>
        <taxon>Arthropoda</taxon>
        <taxon>Chelicerata</taxon>
        <taxon>Arachnida</taxon>
        <taxon>Araneae</taxon>
        <taxon>Araneomorphae</taxon>
        <taxon>Entelegynae</taxon>
        <taxon>Araneoidea</taxon>
        <taxon>Araneidae</taxon>
        <taxon>Argiope</taxon>
    </lineage>
</organism>
<accession>A0A8T0FPD6</accession>
<comment type="caution">
    <text evidence="1">The sequence shown here is derived from an EMBL/GenBank/DDBJ whole genome shotgun (WGS) entry which is preliminary data.</text>
</comment>
<keyword evidence="2" id="KW-1185">Reference proteome</keyword>
<evidence type="ECO:0000313" key="1">
    <source>
        <dbReference type="EMBL" id="KAF8793047.1"/>
    </source>
</evidence>
<evidence type="ECO:0000313" key="2">
    <source>
        <dbReference type="Proteomes" id="UP000807504"/>
    </source>
</evidence>
<proteinExistence type="predicted"/>
<dbReference type="AlphaFoldDB" id="A0A8T0FPD6"/>
<gene>
    <name evidence="1" type="ORF">HNY73_004576</name>
</gene>
<reference evidence="1" key="2">
    <citation type="submission" date="2020-06" db="EMBL/GenBank/DDBJ databases">
        <authorList>
            <person name="Sheffer M."/>
        </authorList>
    </citation>
    <scope>NUCLEOTIDE SEQUENCE</scope>
</reference>
<sequence>MCHSNRLWLKDGSPSVALDYPVCTAKNCSMFLMLIHWKSLPMLWGLSVGKRTIPMPFQTLLFGIQTRILSKADTCISKKSFQDGIEMISVGEHKTCIISLLVNRRAIHHKAKDCFLHYL</sequence>
<reference evidence="1" key="1">
    <citation type="journal article" date="2020" name="bioRxiv">
        <title>Chromosome-level reference genome of the European wasp spider Argiope bruennichi: a resource for studies on range expansion and evolutionary adaptation.</title>
        <authorList>
            <person name="Sheffer M.M."/>
            <person name="Hoppe A."/>
            <person name="Krehenwinkel H."/>
            <person name="Uhl G."/>
            <person name="Kuss A.W."/>
            <person name="Jensen L."/>
            <person name="Jensen C."/>
            <person name="Gillespie R.G."/>
            <person name="Hoff K.J."/>
            <person name="Prost S."/>
        </authorList>
    </citation>
    <scope>NUCLEOTIDE SEQUENCE</scope>
</reference>
<protein>
    <submittedName>
        <fullName evidence="1">Uncharacterized protein</fullName>
    </submittedName>
</protein>
<name>A0A8T0FPD6_ARGBR</name>
<dbReference type="Proteomes" id="UP000807504">
    <property type="component" value="Unassembled WGS sequence"/>
</dbReference>